<feature type="domain" description="Tyrosine-protein phosphatase" evidence="2">
    <location>
        <begin position="238"/>
        <end position="382"/>
    </location>
</feature>
<keyword evidence="5" id="KW-1185">Reference proteome</keyword>
<evidence type="ECO:0000313" key="4">
    <source>
        <dbReference type="EMBL" id="GBG31980.1"/>
    </source>
</evidence>
<dbReference type="InterPro" id="IPR000340">
    <property type="entry name" value="Dual-sp_phosphatase_cat-dom"/>
</dbReference>
<organism evidence="4 5">
    <name type="scientific">Hondaea fermentalgiana</name>
    <dbReference type="NCBI Taxonomy" id="2315210"/>
    <lineage>
        <taxon>Eukaryota</taxon>
        <taxon>Sar</taxon>
        <taxon>Stramenopiles</taxon>
        <taxon>Bigyra</taxon>
        <taxon>Labyrinthulomycetes</taxon>
        <taxon>Thraustochytrida</taxon>
        <taxon>Thraustochytriidae</taxon>
        <taxon>Hondaea</taxon>
    </lineage>
</organism>
<name>A0A2R5GM72_9STRA</name>
<dbReference type="Pfam" id="PF00782">
    <property type="entry name" value="DSPc"/>
    <property type="match status" value="1"/>
</dbReference>
<reference evidence="4 5" key="1">
    <citation type="submission" date="2017-12" db="EMBL/GenBank/DDBJ databases">
        <title>Sequencing, de novo assembly and annotation of complete genome of a new Thraustochytrid species, strain FCC1311.</title>
        <authorList>
            <person name="Sedici K."/>
            <person name="Godart F."/>
            <person name="Aiese Cigliano R."/>
            <person name="Sanseverino W."/>
            <person name="Barakat M."/>
            <person name="Ortet P."/>
            <person name="Marechal E."/>
            <person name="Cagnac O."/>
            <person name="Amato A."/>
        </authorList>
    </citation>
    <scope>NUCLEOTIDE SEQUENCE [LARGE SCALE GENOMIC DNA]</scope>
</reference>
<evidence type="ECO:0000259" key="3">
    <source>
        <dbReference type="PROSITE" id="PS50056"/>
    </source>
</evidence>
<protein>
    <submittedName>
        <fullName evidence="4">Dual specificity protein phosphatase</fullName>
    </submittedName>
</protein>
<dbReference type="Gene3D" id="3.90.190.10">
    <property type="entry name" value="Protein tyrosine phosphatase superfamily"/>
    <property type="match status" value="1"/>
</dbReference>
<feature type="compositionally biased region" description="Low complexity" evidence="1">
    <location>
        <begin position="40"/>
        <end position="50"/>
    </location>
</feature>
<proteinExistence type="predicted"/>
<dbReference type="Proteomes" id="UP000241890">
    <property type="component" value="Unassembled WGS sequence"/>
</dbReference>
<dbReference type="EMBL" id="BEYU01000111">
    <property type="protein sequence ID" value="GBG31980.1"/>
    <property type="molecule type" value="Genomic_DNA"/>
</dbReference>
<dbReference type="InParanoid" id="A0A2R5GM72"/>
<dbReference type="SMART" id="SM00195">
    <property type="entry name" value="DSPc"/>
    <property type="match status" value="1"/>
</dbReference>
<dbReference type="OrthoDB" id="202708at2759"/>
<dbReference type="InterPro" id="IPR029021">
    <property type="entry name" value="Prot-tyrosine_phosphatase-like"/>
</dbReference>
<dbReference type="InterPro" id="IPR020422">
    <property type="entry name" value="TYR_PHOSPHATASE_DUAL_dom"/>
</dbReference>
<dbReference type="SUPFAM" id="SSF52799">
    <property type="entry name" value="(Phosphotyrosine protein) phosphatases II"/>
    <property type="match status" value="1"/>
</dbReference>
<dbReference type="PROSITE" id="PS50054">
    <property type="entry name" value="TYR_PHOSPHATASE_DUAL"/>
    <property type="match status" value="1"/>
</dbReference>
<feature type="region of interest" description="Disordered" evidence="1">
    <location>
        <begin position="1"/>
        <end position="172"/>
    </location>
</feature>
<evidence type="ECO:0000313" key="5">
    <source>
        <dbReference type="Proteomes" id="UP000241890"/>
    </source>
</evidence>
<comment type="caution">
    <text evidence="4">The sequence shown here is derived from an EMBL/GenBank/DDBJ whole genome shotgun (WGS) entry which is preliminary data.</text>
</comment>
<dbReference type="CDD" id="cd14498">
    <property type="entry name" value="DSP"/>
    <property type="match status" value="1"/>
</dbReference>
<dbReference type="PROSITE" id="PS50056">
    <property type="entry name" value="TYR_PHOSPHATASE_2"/>
    <property type="match status" value="1"/>
</dbReference>
<feature type="domain" description="Tyrosine specific protein phosphatases" evidence="3">
    <location>
        <begin position="303"/>
        <end position="361"/>
    </location>
</feature>
<accession>A0A2R5GM72</accession>
<evidence type="ECO:0000259" key="2">
    <source>
        <dbReference type="PROSITE" id="PS50054"/>
    </source>
</evidence>
<dbReference type="AlphaFoldDB" id="A0A2R5GM72"/>
<dbReference type="InterPro" id="IPR000387">
    <property type="entry name" value="Tyr_Pase_dom"/>
</dbReference>
<evidence type="ECO:0000256" key="1">
    <source>
        <dbReference type="SAM" id="MobiDB-lite"/>
    </source>
</evidence>
<feature type="compositionally biased region" description="Low complexity" evidence="1">
    <location>
        <begin position="143"/>
        <end position="154"/>
    </location>
</feature>
<dbReference type="PANTHER" id="PTHR46381:SF2">
    <property type="entry name" value="MAP KINASE PHOSPHATASE"/>
    <property type="match status" value="1"/>
</dbReference>
<gene>
    <name evidence="4" type="ORF">FCC1311_082052</name>
</gene>
<feature type="compositionally biased region" description="Low complexity" evidence="1">
    <location>
        <begin position="86"/>
        <end position="98"/>
    </location>
</feature>
<sequence>MGNKSSQKGSVVRKSDREEVCVGAVPSTPRRTSQYKMGFGSSSSKTGGARSSDRKSNALRGPALPARASKTKSSRHSEDAKRSRAAKAAQHADALAQKQKQKNSRRKAQEDVEHDDSDDGVRRPPPMISPGALAMQAALKKNAASSGSGPTSGAPGAGSGRPPHPLAAAFAGAAGGGGGGGMPLRPVFNPGDFAKATLKKSSGPTTSTTVIAASAPQETGMDTVRQKAIEDARKCSKEASVIYPWLSVSGDWVARNKEVLHEAGVTHILNMAHTVCKNYHQDTGEFDYLALEVIDSANESILPFLLEAIMYIEKARTSSGSCFVHCHMGVSRSCTVVIAYMMWKDGATFEEAFDVVKAKRPVCNPNAGFVAQLMEFQRYLRQEPRKPELYRIAPHSNKDPSLVLKLCYDTRETTRPVTARPTELDARGVFVLHEYRTSTCFIWSGPRCEHEADFVSAAEKWIGWSVDLLPFFKNHHIAYCQDQDPEIHKNFWVALGVDAADAEEMDDTDVDQDLGKYDEEYGGRTSSPKHVSKISHRSIVSSADKIRRAAERYVVELYGWYENEHHEDHWARLENYDSDDLASEAMFVLLVKDRDDAPPPSANAPLVFERAYIWLGSRLEDRINEDASVAKARAFVQSRKTASHASTVEIVIEHEDAESDDFWGSYEAGY</sequence>
<dbReference type="PANTHER" id="PTHR46381">
    <property type="entry name" value="MKPA PROTEIN"/>
    <property type="match status" value="1"/>
</dbReference>